<reference evidence="1" key="1">
    <citation type="submission" date="2014-11" db="EMBL/GenBank/DDBJ databases">
        <authorList>
            <person name="Amaro Gonzalez C."/>
        </authorList>
    </citation>
    <scope>NUCLEOTIDE SEQUENCE</scope>
</reference>
<dbReference type="EMBL" id="GBXM01075963">
    <property type="protein sequence ID" value="JAH32614.1"/>
    <property type="molecule type" value="Transcribed_RNA"/>
</dbReference>
<accession>A0A0E9RTZ4</accession>
<reference evidence="1" key="2">
    <citation type="journal article" date="2015" name="Fish Shellfish Immunol.">
        <title>Early steps in the European eel (Anguilla anguilla)-Vibrio vulnificus interaction in the gills: Role of the RtxA13 toxin.</title>
        <authorList>
            <person name="Callol A."/>
            <person name="Pajuelo D."/>
            <person name="Ebbesson L."/>
            <person name="Teles M."/>
            <person name="MacKenzie S."/>
            <person name="Amaro C."/>
        </authorList>
    </citation>
    <scope>NUCLEOTIDE SEQUENCE</scope>
</reference>
<evidence type="ECO:0000313" key="1">
    <source>
        <dbReference type="EMBL" id="JAH32614.1"/>
    </source>
</evidence>
<name>A0A0E9RTZ4_ANGAN</name>
<sequence>MPIPSTLKPAGITNFSKHTLLLGKTFGVNHRN</sequence>
<dbReference type="AlphaFoldDB" id="A0A0E9RTZ4"/>
<organism evidence="1">
    <name type="scientific">Anguilla anguilla</name>
    <name type="common">European freshwater eel</name>
    <name type="synonym">Muraena anguilla</name>
    <dbReference type="NCBI Taxonomy" id="7936"/>
    <lineage>
        <taxon>Eukaryota</taxon>
        <taxon>Metazoa</taxon>
        <taxon>Chordata</taxon>
        <taxon>Craniata</taxon>
        <taxon>Vertebrata</taxon>
        <taxon>Euteleostomi</taxon>
        <taxon>Actinopterygii</taxon>
        <taxon>Neopterygii</taxon>
        <taxon>Teleostei</taxon>
        <taxon>Anguilliformes</taxon>
        <taxon>Anguillidae</taxon>
        <taxon>Anguilla</taxon>
    </lineage>
</organism>
<protein>
    <submittedName>
        <fullName evidence="1">Uncharacterized protein</fullName>
    </submittedName>
</protein>
<proteinExistence type="predicted"/>